<dbReference type="AlphaFoldDB" id="A0A0C9TXJ3"/>
<name>A0A0C9TXJ3_PAXIN</name>
<gene>
    <name evidence="1" type="ORF">PAXINDRAFT_171272</name>
</gene>
<keyword evidence="2" id="KW-1185">Reference proteome</keyword>
<reference evidence="2" key="2">
    <citation type="submission" date="2015-01" db="EMBL/GenBank/DDBJ databases">
        <title>Evolutionary Origins and Diversification of the Mycorrhizal Mutualists.</title>
        <authorList>
            <consortium name="DOE Joint Genome Institute"/>
            <consortium name="Mycorrhizal Genomics Consortium"/>
            <person name="Kohler A."/>
            <person name="Kuo A."/>
            <person name="Nagy L.G."/>
            <person name="Floudas D."/>
            <person name="Copeland A."/>
            <person name="Barry K.W."/>
            <person name="Cichocki N."/>
            <person name="Veneault-Fourrey C."/>
            <person name="LaButti K."/>
            <person name="Lindquist E.A."/>
            <person name="Lipzen A."/>
            <person name="Lundell T."/>
            <person name="Morin E."/>
            <person name="Murat C."/>
            <person name="Riley R."/>
            <person name="Ohm R."/>
            <person name="Sun H."/>
            <person name="Tunlid A."/>
            <person name="Henrissat B."/>
            <person name="Grigoriev I.V."/>
            <person name="Hibbett D.S."/>
            <person name="Martin F."/>
        </authorList>
    </citation>
    <scope>NUCLEOTIDE SEQUENCE [LARGE SCALE GENOMIC DNA]</scope>
    <source>
        <strain evidence="2">ATCC 200175</strain>
    </source>
</reference>
<protein>
    <submittedName>
        <fullName evidence="1">Uncharacterized protein</fullName>
    </submittedName>
</protein>
<accession>A0A0C9TXJ3</accession>
<proteinExistence type="predicted"/>
<dbReference type="HOGENOM" id="CLU_2671754_0_0_1"/>
<dbReference type="EMBL" id="KN819365">
    <property type="protein sequence ID" value="KIJ12337.1"/>
    <property type="molecule type" value="Genomic_DNA"/>
</dbReference>
<reference evidence="1 2" key="1">
    <citation type="submission" date="2014-06" db="EMBL/GenBank/DDBJ databases">
        <authorList>
            <consortium name="DOE Joint Genome Institute"/>
            <person name="Kuo A."/>
            <person name="Kohler A."/>
            <person name="Nagy L.G."/>
            <person name="Floudas D."/>
            <person name="Copeland A."/>
            <person name="Barry K.W."/>
            <person name="Cichocki N."/>
            <person name="Veneault-Fourrey C."/>
            <person name="LaButti K."/>
            <person name="Lindquist E.A."/>
            <person name="Lipzen A."/>
            <person name="Lundell T."/>
            <person name="Morin E."/>
            <person name="Murat C."/>
            <person name="Sun H."/>
            <person name="Tunlid A."/>
            <person name="Henrissat B."/>
            <person name="Grigoriev I.V."/>
            <person name="Hibbett D.S."/>
            <person name="Martin F."/>
            <person name="Nordberg H.P."/>
            <person name="Cantor M.N."/>
            <person name="Hua S.X."/>
        </authorList>
    </citation>
    <scope>NUCLEOTIDE SEQUENCE [LARGE SCALE GENOMIC DNA]</scope>
    <source>
        <strain evidence="1 2">ATCC 200175</strain>
    </source>
</reference>
<evidence type="ECO:0000313" key="1">
    <source>
        <dbReference type="EMBL" id="KIJ12337.1"/>
    </source>
</evidence>
<dbReference type="Proteomes" id="UP000053647">
    <property type="component" value="Unassembled WGS sequence"/>
</dbReference>
<organism evidence="1 2">
    <name type="scientific">Paxillus involutus ATCC 200175</name>
    <dbReference type="NCBI Taxonomy" id="664439"/>
    <lineage>
        <taxon>Eukaryota</taxon>
        <taxon>Fungi</taxon>
        <taxon>Dikarya</taxon>
        <taxon>Basidiomycota</taxon>
        <taxon>Agaricomycotina</taxon>
        <taxon>Agaricomycetes</taxon>
        <taxon>Agaricomycetidae</taxon>
        <taxon>Boletales</taxon>
        <taxon>Paxilineae</taxon>
        <taxon>Paxillaceae</taxon>
        <taxon>Paxillus</taxon>
    </lineage>
</organism>
<evidence type="ECO:0000313" key="2">
    <source>
        <dbReference type="Proteomes" id="UP000053647"/>
    </source>
</evidence>
<sequence>MPYHHGRGLLNFFGGMLLTPFQCNNVHGAQHGTFSDNTSKPNLIIVNRYFKLASVDVAVPNEDACTSMQAIIYLP</sequence>